<comment type="caution">
    <text evidence="4">The sequence shown here is derived from an EMBL/GenBank/DDBJ whole genome shotgun (WGS) entry which is preliminary data.</text>
</comment>
<dbReference type="GO" id="GO:0016798">
    <property type="term" value="F:hydrolase activity, acting on glycosyl bonds"/>
    <property type="evidence" value="ECO:0007669"/>
    <property type="project" value="TreeGrafter"/>
</dbReference>
<dbReference type="InterPro" id="IPR029056">
    <property type="entry name" value="Ribokinase-like"/>
</dbReference>
<evidence type="ECO:0000256" key="1">
    <source>
        <dbReference type="ARBA" id="ARBA00022679"/>
    </source>
</evidence>
<dbReference type="PANTHER" id="PTHR42909">
    <property type="entry name" value="ZGC:136858"/>
    <property type="match status" value="1"/>
</dbReference>
<keyword evidence="5" id="KW-1185">Reference proteome</keyword>
<dbReference type="SUPFAM" id="SSF53613">
    <property type="entry name" value="Ribokinase-like"/>
    <property type="match status" value="1"/>
</dbReference>
<proteinExistence type="predicted"/>
<dbReference type="RefSeq" id="WP_179532603.1">
    <property type="nucleotide sequence ID" value="NZ_BAAAPP010000001.1"/>
</dbReference>
<evidence type="ECO:0000313" key="4">
    <source>
        <dbReference type="EMBL" id="NYI11993.1"/>
    </source>
</evidence>
<protein>
    <submittedName>
        <fullName evidence="4">Pseudouridine kinase</fullName>
        <ecNumber evidence="4">2.7.1.83</ecNumber>
    </submittedName>
</protein>
<dbReference type="Proteomes" id="UP000537326">
    <property type="component" value="Unassembled WGS sequence"/>
</dbReference>
<sequence>MTRPPAPPDARVVVVGGINADLKARTTAPLVPGTSNPGTATLTPGGVGRNVAENLAHLGRPVALLGVVGDDDLGRLVLDATSAAGVDVTHVRCRPGPTGSYTALLDHHGELVAGVADMAAADALTPEDVRAAESVVAGAGMLVLDGNLPVETFAAARDLAAAHGVPVVVDPVSVPKAARLAAQVRDLLAVTPSHGELAALGGVPALLARGVGLVWERRGASGSVLHTADGAGAVELAAPETAVVDVTGAGDAMLAAWCHAVLAGQGHAEAAAYAHEAAALTVASPLTVRPDLGEMLAR</sequence>
<dbReference type="EC" id="2.7.1.83" evidence="4"/>
<feature type="domain" description="Carbohydrate kinase PfkB" evidence="3">
    <location>
        <begin position="10"/>
        <end position="287"/>
    </location>
</feature>
<dbReference type="InterPro" id="IPR011611">
    <property type="entry name" value="PfkB_dom"/>
</dbReference>
<gene>
    <name evidence="4" type="ORF">BKA05_003508</name>
</gene>
<dbReference type="Gene3D" id="3.40.1190.20">
    <property type="match status" value="1"/>
</dbReference>
<dbReference type="GO" id="GO:0005737">
    <property type="term" value="C:cytoplasm"/>
    <property type="evidence" value="ECO:0007669"/>
    <property type="project" value="TreeGrafter"/>
</dbReference>
<dbReference type="PROSITE" id="PS00583">
    <property type="entry name" value="PFKB_KINASES_1"/>
    <property type="match status" value="1"/>
</dbReference>
<keyword evidence="1 4" id="KW-0808">Transferase</keyword>
<dbReference type="PANTHER" id="PTHR42909:SF4">
    <property type="entry name" value="CARBOHYDRATE KINASE, PFKB FAMILY"/>
    <property type="match status" value="1"/>
</dbReference>
<dbReference type="Pfam" id="PF00294">
    <property type="entry name" value="PfkB"/>
    <property type="match status" value="1"/>
</dbReference>
<dbReference type="GO" id="GO:0050225">
    <property type="term" value="F:pseudouridine kinase activity"/>
    <property type="evidence" value="ECO:0007669"/>
    <property type="project" value="UniProtKB-EC"/>
</dbReference>
<evidence type="ECO:0000313" key="5">
    <source>
        <dbReference type="Proteomes" id="UP000537326"/>
    </source>
</evidence>
<dbReference type="GO" id="GO:0004730">
    <property type="term" value="F:pseudouridylate synthase activity"/>
    <property type="evidence" value="ECO:0007669"/>
    <property type="project" value="TreeGrafter"/>
</dbReference>
<evidence type="ECO:0000259" key="3">
    <source>
        <dbReference type="Pfam" id="PF00294"/>
    </source>
</evidence>
<organism evidence="4 5">
    <name type="scientific">Nocardioides marinus</name>
    <dbReference type="NCBI Taxonomy" id="374514"/>
    <lineage>
        <taxon>Bacteria</taxon>
        <taxon>Bacillati</taxon>
        <taxon>Actinomycetota</taxon>
        <taxon>Actinomycetes</taxon>
        <taxon>Propionibacteriales</taxon>
        <taxon>Nocardioidaceae</taxon>
        <taxon>Nocardioides</taxon>
    </lineage>
</organism>
<dbReference type="AlphaFoldDB" id="A0A7Z0C4A7"/>
<keyword evidence="2 4" id="KW-0418">Kinase</keyword>
<evidence type="ECO:0000256" key="2">
    <source>
        <dbReference type="ARBA" id="ARBA00022777"/>
    </source>
</evidence>
<dbReference type="EMBL" id="JACBZI010000001">
    <property type="protein sequence ID" value="NYI11993.1"/>
    <property type="molecule type" value="Genomic_DNA"/>
</dbReference>
<accession>A0A7Z0C4A7</accession>
<reference evidence="4 5" key="1">
    <citation type="submission" date="2020-07" db="EMBL/GenBank/DDBJ databases">
        <title>Sequencing the genomes of 1000 actinobacteria strains.</title>
        <authorList>
            <person name="Klenk H.-P."/>
        </authorList>
    </citation>
    <scope>NUCLEOTIDE SEQUENCE [LARGE SCALE GENOMIC DNA]</scope>
    <source>
        <strain evidence="4 5">DSM 18248</strain>
    </source>
</reference>
<name>A0A7Z0C4A7_9ACTN</name>
<dbReference type="InterPro" id="IPR002173">
    <property type="entry name" value="Carboh/pur_kinase_PfkB_CS"/>
</dbReference>